<protein>
    <submittedName>
        <fullName evidence="2">Uncharacterized protein</fullName>
    </submittedName>
</protein>
<dbReference type="EMBL" id="PCTN01000134">
    <property type="protein sequence ID" value="PIP75567.1"/>
    <property type="molecule type" value="Genomic_DNA"/>
</dbReference>
<comment type="caution">
    <text evidence="2">The sequence shown here is derived from an EMBL/GenBank/DDBJ whole genome shotgun (WGS) entry which is preliminary data.</text>
</comment>
<gene>
    <name evidence="2" type="ORF">COW86_03035</name>
</gene>
<feature type="transmembrane region" description="Helical" evidence="1">
    <location>
        <begin position="12"/>
        <end position="31"/>
    </location>
</feature>
<organism evidence="2 3">
    <name type="scientific">Candidatus Kuenenbacteria bacterium CG22_combo_CG10-13_8_21_14_all_39_9</name>
    <dbReference type="NCBI Taxonomy" id="1974621"/>
    <lineage>
        <taxon>Bacteria</taxon>
        <taxon>Candidatus Kueneniibacteriota</taxon>
    </lineage>
</organism>
<evidence type="ECO:0000256" key="1">
    <source>
        <dbReference type="SAM" id="Phobius"/>
    </source>
</evidence>
<evidence type="ECO:0000313" key="3">
    <source>
        <dbReference type="Proteomes" id="UP000230159"/>
    </source>
</evidence>
<reference evidence="2 3" key="1">
    <citation type="submission" date="2017-09" db="EMBL/GenBank/DDBJ databases">
        <title>Depth-based differentiation of microbial function through sediment-hosted aquifers and enrichment of novel symbionts in the deep terrestrial subsurface.</title>
        <authorList>
            <person name="Probst A.J."/>
            <person name="Ladd B."/>
            <person name="Jarett J.K."/>
            <person name="Geller-Mcgrath D.E."/>
            <person name="Sieber C.M."/>
            <person name="Emerson J.B."/>
            <person name="Anantharaman K."/>
            <person name="Thomas B.C."/>
            <person name="Malmstrom R."/>
            <person name="Stieglmeier M."/>
            <person name="Klingl A."/>
            <person name="Woyke T."/>
            <person name="Ryan C.M."/>
            <person name="Banfield J.F."/>
        </authorList>
    </citation>
    <scope>NUCLEOTIDE SEQUENCE [LARGE SCALE GENOMIC DNA]</scope>
    <source>
        <strain evidence="2">CG22_combo_CG10-13_8_21_14_all_39_9</strain>
    </source>
</reference>
<dbReference type="Proteomes" id="UP000230159">
    <property type="component" value="Unassembled WGS sequence"/>
</dbReference>
<dbReference type="AlphaFoldDB" id="A0A2H0D068"/>
<accession>A0A2H0D068</accession>
<evidence type="ECO:0000313" key="2">
    <source>
        <dbReference type="EMBL" id="PIP75567.1"/>
    </source>
</evidence>
<name>A0A2H0D068_9BACT</name>
<proteinExistence type="predicted"/>
<keyword evidence="1" id="KW-1133">Transmembrane helix</keyword>
<keyword evidence="1" id="KW-0812">Transmembrane</keyword>
<sequence>MTNNEQFVKAHWTQAIVLGIVAILAVTWTVISEEINIAKDKHRGVVLGETVADNKTAEKDKNEQILTYQNSVKNIINDYLTERARFDKPHQNWLFLIKNVKSKLLTMSVPNEYKELHLQLATTLDVEWQAVNKADDEKLRAADDGWDQILKKYFWLNK</sequence>
<keyword evidence="1" id="KW-0472">Membrane</keyword>